<dbReference type="Pfam" id="PF06041">
    <property type="entry name" value="DUF924"/>
    <property type="match status" value="1"/>
</dbReference>
<keyword evidence="1" id="KW-1133">Transmembrane helix</keyword>
<reference evidence="3" key="1">
    <citation type="submission" date="2016-10" db="EMBL/GenBank/DDBJ databases">
        <authorList>
            <person name="Varghese N."/>
            <person name="Submissions S."/>
        </authorList>
    </citation>
    <scope>NUCLEOTIDE SEQUENCE [LARGE SCALE GENOMIC DNA]</scope>
    <source>
        <strain evidence="3">JCM 10271</strain>
    </source>
</reference>
<dbReference type="Proteomes" id="UP000243106">
    <property type="component" value="Unassembled WGS sequence"/>
</dbReference>
<dbReference type="SUPFAM" id="SSF48452">
    <property type="entry name" value="TPR-like"/>
    <property type="match status" value="1"/>
</dbReference>
<name>A0A1I5X0L5_9RHOB</name>
<dbReference type="InterPro" id="IPR010323">
    <property type="entry name" value="DUF924"/>
</dbReference>
<dbReference type="Gene3D" id="1.25.40.10">
    <property type="entry name" value="Tetratricopeptide repeat domain"/>
    <property type="match status" value="1"/>
</dbReference>
<keyword evidence="1" id="KW-0472">Membrane</keyword>
<evidence type="ECO:0000313" key="2">
    <source>
        <dbReference type="EMBL" id="SFQ25247.1"/>
    </source>
</evidence>
<dbReference type="STRING" id="93684.SAMN05421853_10350"/>
<keyword evidence="1" id="KW-0812">Transmembrane</keyword>
<dbReference type="InterPro" id="IPR011990">
    <property type="entry name" value="TPR-like_helical_dom_sf"/>
</dbReference>
<evidence type="ECO:0000256" key="1">
    <source>
        <dbReference type="SAM" id="Phobius"/>
    </source>
</evidence>
<dbReference type="AlphaFoldDB" id="A0A1I5X0L5"/>
<dbReference type="Gene3D" id="1.20.58.320">
    <property type="entry name" value="TPR-like"/>
    <property type="match status" value="1"/>
</dbReference>
<gene>
    <name evidence="2" type="ORF">SAMN05421853_10350</name>
</gene>
<evidence type="ECO:0000313" key="3">
    <source>
        <dbReference type="Proteomes" id="UP000243106"/>
    </source>
</evidence>
<feature type="transmembrane region" description="Helical" evidence="1">
    <location>
        <begin position="48"/>
        <end position="65"/>
    </location>
</feature>
<accession>A0A1I5X0L5</accession>
<organism evidence="2 3">
    <name type="scientific">Roseivivax halotolerans</name>
    <dbReference type="NCBI Taxonomy" id="93684"/>
    <lineage>
        <taxon>Bacteria</taxon>
        <taxon>Pseudomonadati</taxon>
        <taxon>Pseudomonadota</taxon>
        <taxon>Alphaproteobacteria</taxon>
        <taxon>Rhodobacterales</taxon>
        <taxon>Roseobacteraceae</taxon>
        <taxon>Roseivivax</taxon>
    </lineage>
</organism>
<sequence length="195" mass="22441">MLKTPEEILSFWLDEVGAEGWYKQDEALDADIRERFLPSYEAAMDGQFALWLTYPSGVLAYVILLDQFSRNMFRGEAKAFASDKVALAAAKQAVHRGWDQKIDAPARQFFYLPMMHAENLCDQEQCVRLMKERLPGGEDNLLHARVHREVIRRFGRFPYRNEALGRRSTDQEREFADNGGYGAILRDFQEASKAA</sequence>
<protein>
    <submittedName>
        <fullName evidence="2">Uncharacterized conserved protein, DUF924 family</fullName>
    </submittedName>
</protein>
<keyword evidence="3" id="KW-1185">Reference proteome</keyword>
<dbReference type="EMBL" id="FOXV01000003">
    <property type="protein sequence ID" value="SFQ25247.1"/>
    <property type="molecule type" value="Genomic_DNA"/>
</dbReference>
<proteinExistence type="predicted"/>